<protein>
    <submittedName>
        <fullName evidence="3">LOB domain-containing protein 2</fullName>
    </submittedName>
</protein>
<accession>A0A6A1VUC1</accession>
<evidence type="ECO:0000259" key="2">
    <source>
        <dbReference type="PROSITE" id="PS50891"/>
    </source>
</evidence>
<keyword evidence="4" id="KW-1185">Reference proteome</keyword>
<dbReference type="OrthoDB" id="913402at2759"/>
<dbReference type="Proteomes" id="UP000516437">
    <property type="component" value="Chromosome 4"/>
</dbReference>
<evidence type="ECO:0000256" key="1">
    <source>
        <dbReference type="ARBA" id="ARBA00005474"/>
    </source>
</evidence>
<dbReference type="EMBL" id="RXIC02000022">
    <property type="protein sequence ID" value="KAB1216529.1"/>
    <property type="molecule type" value="Genomic_DNA"/>
</dbReference>
<gene>
    <name evidence="3" type="ORF">CJ030_MR4G023058</name>
</gene>
<dbReference type="InterPro" id="IPR004883">
    <property type="entry name" value="LOB"/>
</dbReference>
<evidence type="ECO:0000313" key="3">
    <source>
        <dbReference type="EMBL" id="KAB1216529.1"/>
    </source>
</evidence>
<organism evidence="3 4">
    <name type="scientific">Morella rubra</name>
    <name type="common">Chinese bayberry</name>
    <dbReference type="NCBI Taxonomy" id="262757"/>
    <lineage>
        <taxon>Eukaryota</taxon>
        <taxon>Viridiplantae</taxon>
        <taxon>Streptophyta</taxon>
        <taxon>Embryophyta</taxon>
        <taxon>Tracheophyta</taxon>
        <taxon>Spermatophyta</taxon>
        <taxon>Magnoliopsida</taxon>
        <taxon>eudicotyledons</taxon>
        <taxon>Gunneridae</taxon>
        <taxon>Pentapetalae</taxon>
        <taxon>rosids</taxon>
        <taxon>fabids</taxon>
        <taxon>Fagales</taxon>
        <taxon>Myricaceae</taxon>
        <taxon>Morella</taxon>
    </lineage>
</organism>
<dbReference type="PANTHER" id="PTHR31301:SF19">
    <property type="entry name" value="LOB DOMAIN-CONTAINING PROTEIN 2"/>
    <property type="match status" value="1"/>
</dbReference>
<dbReference type="PROSITE" id="PS50891">
    <property type="entry name" value="LOB"/>
    <property type="match status" value="1"/>
</dbReference>
<proteinExistence type="inferred from homology"/>
<name>A0A6A1VUC1_9ROSI</name>
<reference evidence="3 4" key="1">
    <citation type="journal article" date="2019" name="Plant Biotechnol. J.">
        <title>The red bayberry genome and genetic basis of sex determination.</title>
        <authorList>
            <person name="Jia H.M."/>
            <person name="Jia H.J."/>
            <person name="Cai Q.L."/>
            <person name="Wang Y."/>
            <person name="Zhao H.B."/>
            <person name="Yang W.F."/>
            <person name="Wang G.Y."/>
            <person name="Li Y.H."/>
            <person name="Zhan D.L."/>
            <person name="Shen Y.T."/>
            <person name="Niu Q.F."/>
            <person name="Chang L."/>
            <person name="Qiu J."/>
            <person name="Zhao L."/>
            <person name="Xie H.B."/>
            <person name="Fu W.Y."/>
            <person name="Jin J."/>
            <person name="Li X.W."/>
            <person name="Jiao Y."/>
            <person name="Zhou C.C."/>
            <person name="Tu T."/>
            <person name="Chai C.Y."/>
            <person name="Gao J.L."/>
            <person name="Fan L.J."/>
            <person name="van de Weg E."/>
            <person name="Wang J.Y."/>
            <person name="Gao Z.S."/>
        </authorList>
    </citation>
    <scope>NUCLEOTIDE SEQUENCE [LARGE SCALE GENOMIC DNA]</scope>
    <source>
        <tissue evidence="3">Leaves</tissue>
    </source>
</reference>
<comment type="similarity">
    <text evidence="1">Belongs to the LOB domain-containing protein family.</text>
</comment>
<evidence type="ECO:0000313" key="4">
    <source>
        <dbReference type="Proteomes" id="UP000516437"/>
    </source>
</evidence>
<comment type="caution">
    <text evidence="3">The sequence shown here is derived from an EMBL/GenBank/DDBJ whole genome shotgun (WGS) entry which is preliminary data.</text>
</comment>
<dbReference type="Pfam" id="PF03195">
    <property type="entry name" value="LOB"/>
    <property type="match status" value="1"/>
</dbReference>
<sequence>MQGDMTTGGTAGSHPACAACKHQRKKCTKECILAPYFPAERTREFQAVHKYFGVSNVTKIVKTLTKEERKKAVDSLVWEASWRQKDPVLGPYGEYIKIFDELRLYKRQNQNQVMQLPGQWGVPCKGAGSCLVEWNGAIGINSKAQSIGGVIGNTMNCTPQDGNIGIVDSNPYGSYPLAYGDKPTQELKDGSGIQLQEQNSIGGFSGGFSQQTYYVPGKSFLES</sequence>
<feature type="domain" description="LOB" evidence="2">
    <location>
        <begin position="15"/>
        <end position="116"/>
    </location>
</feature>
<dbReference type="AlphaFoldDB" id="A0A6A1VUC1"/>
<dbReference type="PANTHER" id="PTHR31301">
    <property type="entry name" value="LOB DOMAIN-CONTAINING PROTEIN 4-RELATED"/>
    <property type="match status" value="1"/>
</dbReference>